<feature type="domain" description="Pseudouridine synthase RsuA/RluA-like" evidence="3">
    <location>
        <begin position="38"/>
        <end position="205"/>
    </location>
</feature>
<sequence>MPGEDIAIVARVSSGKPLDVSDLPEDLPRLEVAHEDAHFAVVVKPEGVNTVGDARGGWTAERMLPYFLAPTIGVEGALVRPRPVHRLDALTSGLLVVAKTRLAATSLSEAFASRRVTKRYRAVLCGTPAEPEVLVDDDDDDENDRAGAAALKLGVIDAPMEGKQCVSHWRVVRDAPDASMRHGRLTLVDMWPKTGRTHQLRRHAAGALGCPILGDARYNPKHSPEDDVDGLFLRAVEVTLPPSATPWRFGDGNAADDGDRTKYLRVKVDDPAKFSARVP</sequence>
<dbReference type="eggNOG" id="KOG1919">
    <property type="taxonomic scope" value="Eukaryota"/>
</dbReference>
<dbReference type="InterPro" id="IPR020103">
    <property type="entry name" value="PsdUridine_synth_cat_dom_sf"/>
</dbReference>
<dbReference type="Proteomes" id="UP000002009">
    <property type="component" value="Chromosome 6"/>
</dbReference>
<dbReference type="InterPro" id="IPR006145">
    <property type="entry name" value="PsdUridine_synth_RsuA/RluA"/>
</dbReference>
<gene>
    <name evidence="4" type="ORF">MICPUN_101067</name>
</gene>
<evidence type="ECO:0000256" key="2">
    <source>
        <dbReference type="ARBA" id="ARBA00010876"/>
    </source>
</evidence>
<dbReference type="RefSeq" id="XP_002503278.1">
    <property type="nucleotide sequence ID" value="XM_002503232.1"/>
</dbReference>
<dbReference type="EMBL" id="CP001327">
    <property type="protein sequence ID" value="ACO64536.1"/>
    <property type="molecule type" value="Genomic_DNA"/>
</dbReference>
<evidence type="ECO:0000313" key="4">
    <source>
        <dbReference type="EMBL" id="ACO64536.1"/>
    </source>
</evidence>
<proteinExistence type="inferred from homology"/>
<dbReference type="InterPro" id="IPR006224">
    <property type="entry name" value="PsdUridine_synth_RluA-like_CS"/>
</dbReference>
<reference evidence="4 5" key="1">
    <citation type="journal article" date="2009" name="Science">
        <title>Green evolution and dynamic adaptations revealed by genomes of the marine picoeukaryotes Micromonas.</title>
        <authorList>
            <person name="Worden A.Z."/>
            <person name="Lee J.H."/>
            <person name="Mock T."/>
            <person name="Rouze P."/>
            <person name="Simmons M.P."/>
            <person name="Aerts A.L."/>
            <person name="Allen A.E."/>
            <person name="Cuvelier M.L."/>
            <person name="Derelle E."/>
            <person name="Everett M.V."/>
            <person name="Foulon E."/>
            <person name="Grimwood J."/>
            <person name="Gundlach H."/>
            <person name="Henrissat B."/>
            <person name="Napoli C."/>
            <person name="McDonald S.M."/>
            <person name="Parker M.S."/>
            <person name="Rombauts S."/>
            <person name="Salamov A."/>
            <person name="Von Dassow P."/>
            <person name="Badger J.H."/>
            <person name="Coutinho P.M."/>
            <person name="Demir E."/>
            <person name="Dubchak I."/>
            <person name="Gentemann C."/>
            <person name="Eikrem W."/>
            <person name="Gready J.E."/>
            <person name="John U."/>
            <person name="Lanier W."/>
            <person name="Lindquist E.A."/>
            <person name="Lucas S."/>
            <person name="Mayer K.F."/>
            <person name="Moreau H."/>
            <person name="Not F."/>
            <person name="Otillar R."/>
            <person name="Panaud O."/>
            <person name="Pangilinan J."/>
            <person name="Paulsen I."/>
            <person name="Piegu B."/>
            <person name="Poliakov A."/>
            <person name="Robbens S."/>
            <person name="Schmutz J."/>
            <person name="Toulza E."/>
            <person name="Wyss T."/>
            <person name="Zelensky A."/>
            <person name="Zhou K."/>
            <person name="Armbrust E.V."/>
            <person name="Bhattacharya D."/>
            <person name="Goodenough U.W."/>
            <person name="Van de Peer Y."/>
            <person name="Grigoriev I.V."/>
        </authorList>
    </citation>
    <scope>NUCLEOTIDE SEQUENCE [LARGE SCALE GENOMIC DNA]</scope>
    <source>
        <strain evidence="5">RCC299 / NOUM17</strain>
    </source>
</reference>
<dbReference type="STRING" id="296587.C1E8M2"/>
<comment type="similarity">
    <text evidence="2">Belongs to the pseudouridine synthase RluA family.</text>
</comment>
<dbReference type="SUPFAM" id="SSF55120">
    <property type="entry name" value="Pseudouridine synthase"/>
    <property type="match status" value="1"/>
</dbReference>
<dbReference type="GeneID" id="8244565"/>
<dbReference type="AlphaFoldDB" id="C1E8M2"/>
<dbReference type="GO" id="GO:0009982">
    <property type="term" value="F:pseudouridine synthase activity"/>
    <property type="evidence" value="ECO:0007669"/>
    <property type="project" value="InterPro"/>
</dbReference>
<keyword evidence="5" id="KW-1185">Reference proteome</keyword>
<dbReference type="PROSITE" id="PS01129">
    <property type="entry name" value="PSI_RLU"/>
    <property type="match status" value="1"/>
</dbReference>
<accession>C1E8M2</accession>
<dbReference type="OMA" id="ATPWINR"/>
<dbReference type="Gene3D" id="3.30.2350.10">
    <property type="entry name" value="Pseudouridine synthase"/>
    <property type="match status" value="1"/>
</dbReference>
<dbReference type="InParanoid" id="C1E8M2"/>
<dbReference type="PANTHER" id="PTHR21600:SF87">
    <property type="entry name" value="RNA PSEUDOURIDYLATE SYNTHASE DOMAIN-CONTAINING PROTEIN 1"/>
    <property type="match status" value="1"/>
</dbReference>
<comment type="catalytic activity">
    <reaction evidence="1">
        <text>a uridine in RNA = a pseudouridine in RNA</text>
        <dbReference type="Rhea" id="RHEA:48348"/>
        <dbReference type="Rhea" id="RHEA-COMP:12068"/>
        <dbReference type="Rhea" id="RHEA-COMP:12069"/>
        <dbReference type="ChEBI" id="CHEBI:65314"/>
        <dbReference type="ChEBI" id="CHEBI:65315"/>
    </reaction>
</comment>
<evidence type="ECO:0000313" key="5">
    <source>
        <dbReference type="Proteomes" id="UP000002009"/>
    </source>
</evidence>
<dbReference type="CDD" id="cd02869">
    <property type="entry name" value="PseudoU_synth_RluA_like"/>
    <property type="match status" value="1"/>
</dbReference>
<protein>
    <recommendedName>
        <fullName evidence="3">Pseudouridine synthase RsuA/RluA-like domain-containing protein</fullName>
    </recommendedName>
</protein>
<dbReference type="GO" id="GO:0000455">
    <property type="term" value="P:enzyme-directed rRNA pseudouridine synthesis"/>
    <property type="evidence" value="ECO:0007669"/>
    <property type="project" value="TreeGrafter"/>
</dbReference>
<dbReference type="Pfam" id="PF00849">
    <property type="entry name" value="PseudoU_synth_2"/>
    <property type="match status" value="1"/>
</dbReference>
<name>C1E8M2_MICCC</name>
<organism evidence="4 5">
    <name type="scientific">Micromonas commoda (strain RCC299 / NOUM17 / CCMP2709)</name>
    <name type="common">Picoplanktonic green alga</name>
    <dbReference type="NCBI Taxonomy" id="296587"/>
    <lineage>
        <taxon>Eukaryota</taxon>
        <taxon>Viridiplantae</taxon>
        <taxon>Chlorophyta</taxon>
        <taxon>Mamiellophyceae</taxon>
        <taxon>Mamiellales</taxon>
        <taxon>Mamiellaceae</taxon>
        <taxon>Micromonas</taxon>
    </lineage>
</organism>
<evidence type="ECO:0000256" key="1">
    <source>
        <dbReference type="ARBA" id="ARBA00000073"/>
    </source>
</evidence>
<dbReference type="InterPro" id="IPR050188">
    <property type="entry name" value="RluA_PseudoU_synthase"/>
</dbReference>
<dbReference type="OrthoDB" id="424794at2759"/>
<dbReference type="PANTHER" id="PTHR21600">
    <property type="entry name" value="MITOCHONDRIAL RNA PSEUDOURIDINE SYNTHASE"/>
    <property type="match status" value="1"/>
</dbReference>
<dbReference type="GO" id="GO:0003723">
    <property type="term" value="F:RNA binding"/>
    <property type="evidence" value="ECO:0007669"/>
    <property type="project" value="InterPro"/>
</dbReference>
<dbReference type="KEGG" id="mis:MICPUN_101067"/>
<evidence type="ECO:0000259" key="3">
    <source>
        <dbReference type="Pfam" id="PF00849"/>
    </source>
</evidence>